<accession>A0A978V6R7</accession>
<dbReference type="InterPro" id="IPR013094">
    <property type="entry name" value="AB_hydrolase_3"/>
</dbReference>
<protein>
    <recommendedName>
        <fullName evidence="2">Alpha/beta hydrolase fold-3 domain-containing protein</fullName>
    </recommendedName>
</protein>
<reference evidence="3" key="1">
    <citation type="journal article" date="2021" name="Front. Plant Sci.">
        <title>Chromosome-Scale Genome Assembly for Chinese Sour Jujube and Insights Into Its Genome Evolution and Domestication Signature.</title>
        <authorList>
            <person name="Shen L.-Y."/>
            <person name="Luo H."/>
            <person name="Wang X.-L."/>
            <person name="Wang X.-M."/>
            <person name="Qiu X.-J."/>
            <person name="Liu H."/>
            <person name="Zhou S.-S."/>
            <person name="Jia K.-H."/>
            <person name="Nie S."/>
            <person name="Bao Y.-T."/>
            <person name="Zhang R.-G."/>
            <person name="Yun Q.-Z."/>
            <person name="Chai Y.-H."/>
            <person name="Lu J.-Y."/>
            <person name="Li Y."/>
            <person name="Zhao S.-W."/>
            <person name="Mao J.-F."/>
            <person name="Jia S.-G."/>
            <person name="Mao Y.-M."/>
        </authorList>
    </citation>
    <scope>NUCLEOTIDE SEQUENCE</scope>
    <source>
        <strain evidence="3">AT0</strain>
        <tissue evidence="3">Leaf</tissue>
    </source>
</reference>
<feature type="domain" description="Alpha/beta hydrolase fold-3" evidence="2">
    <location>
        <begin position="79"/>
        <end position="299"/>
    </location>
</feature>
<dbReference type="GO" id="GO:0016787">
    <property type="term" value="F:hydrolase activity"/>
    <property type="evidence" value="ECO:0007669"/>
    <property type="project" value="InterPro"/>
</dbReference>
<organism evidence="3 4">
    <name type="scientific">Ziziphus jujuba var. spinosa</name>
    <dbReference type="NCBI Taxonomy" id="714518"/>
    <lineage>
        <taxon>Eukaryota</taxon>
        <taxon>Viridiplantae</taxon>
        <taxon>Streptophyta</taxon>
        <taxon>Embryophyta</taxon>
        <taxon>Tracheophyta</taxon>
        <taxon>Spermatophyta</taxon>
        <taxon>Magnoliopsida</taxon>
        <taxon>eudicotyledons</taxon>
        <taxon>Gunneridae</taxon>
        <taxon>Pentapetalae</taxon>
        <taxon>rosids</taxon>
        <taxon>fabids</taxon>
        <taxon>Rosales</taxon>
        <taxon>Rhamnaceae</taxon>
        <taxon>Paliureae</taxon>
        <taxon>Ziziphus</taxon>
    </lineage>
</organism>
<dbReference type="Gene3D" id="3.40.50.1820">
    <property type="entry name" value="alpha/beta hydrolase"/>
    <property type="match status" value="1"/>
</dbReference>
<dbReference type="Pfam" id="PF07859">
    <property type="entry name" value="Abhydrolase_3"/>
    <property type="match status" value="1"/>
</dbReference>
<dbReference type="EMBL" id="JAEACU010000006">
    <property type="protein sequence ID" value="KAH7523602.1"/>
    <property type="molecule type" value="Genomic_DNA"/>
</dbReference>
<dbReference type="PANTHER" id="PTHR23024">
    <property type="entry name" value="ARYLACETAMIDE DEACETYLASE"/>
    <property type="match status" value="1"/>
</dbReference>
<evidence type="ECO:0000256" key="1">
    <source>
        <dbReference type="ARBA" id="ARBA00010515"/>
    </source>
</evidence>
<evidence type="ECO:0000313" key="4">
    <source>
        <dbReference type="Proteomes" id="UP000813462"/>
    </source>
</evidence>
<comment type="caution">
    <text evidence="3">The sequence shown here is derived from an EMBL/GenBank/DDBJ whole genome shotgun (WGS) entry which is preliminary data.</text>
</comment>
<dbReference type="PANTHER" id="PTHR23024:SF458">
    <property type="entry name" value="ALPHA_BETA HYDROLASE FOLD-3 DOMAIN-CONTAINING PROTEIN"/>
    <property type="match status" value="1"/>
</dbReference>
<dbReference type="InterPro" id="IPR050466">
    <property type="entry name" value="Carboxylest/Gibb_receptor"/>
</dbReference>
<comment type="similarity">
    <text evidence="1">Belongs to the 'GDXG' lipolytic enzyme family.</text>
</comment>
<dbReference type="OrthoDB" id="408631at2759"/>
<evidence type="ECO:0000259" key="2">
    <source>
        <dbReference type="Pfam" id="PF07859"/>
    </source>
</evidence>
<dbReference type="Proteomes" id="UP000813462">
    <property type="component" value="Unassembled WGS sequence"/>
</dbReference>
<evidence type="ECO:0000313" key="3">
    <source>
        <dbReference type="EMBL" id="KAH7523602.1"/>
    </source>
</evidence>
<dbReference type="InterPro" id="IPR029058">
    <property type="entry name" value="AB_hydrolase_fold"/>
</dbReference>
<gene>
    <name evidence="3" type="ORF">FEM48_Zijuj06G0029300</name>
</gene>
<dbReference type="AlphaFoldDB" id="A0A978V6R7"/>
<proteinExistence type="inferred from homology"/>
<sequence length="327" mass="36198">MDSSSKPEIVYELQPFLRVYKDGSVERLVGTDTVPPSTDPTTGVTSKDATILPESQISARLYLPRLAIQNPHHKLPLLVYFPRSYFCVVSPFSSESHRFLNALVAEAKVIAVSVNYRKAPEHPIPTAYEDSWAVLRWIISHCDHGGPEAWLNEHADFQRVFLGGASAGANVVHNLALVAGDPDFGLSVELLGVALIHPYFWGSVPIGSEALQPEKKAFVDRIWPLVCPSVPDNDDPRINPVAEGAPSLAGVGCRRVLICVAEKDVLKDRGRFYYEALSRSGWMGVVEIDETEGEDHVFFSYDLEGQNSKDLINRLAAFFNRDLPPVF</sequence>
<name>A0A978V6R7_ZIZJJ</name>
<dbReference type="SUPFAM" id="SSF53474">
    <property type="entry name" value="alpha/beta-Hydrolases"/>
    <property type="match status" value="1"/>
</dbReference>